<dbReference type="AlphaFoldDB" id="A0A4C1U3S5"/>
<name>A0A4C1U3S5_EUMVA</name>
<reference evidence="1 2" key="1">
    <citation type="journal article" date="2019" name="Commun. Biol.">
        <title>The bagworm genome reveals a unique fibroin gene that provides high tensile strength.</title>
        <authorList>
            <person name="Kono N."/>
            <person name="Nakamura H."/>
            <person name="Ohtoshi R."/>
            <person name="Tomita M."/>
            <person name="Numata K."/>
            <person name="Arakawa K."/>
        </authorList>
    </citation>
    <scope>NUCLEOTIDE SEQUENCE [LARGE SCALE GENOMIC DNA]</scope>
</reference>
<organism evidence="1 2">
    <name type="scientific">Eumeta variegata</name>
    <name type="common">Bagworm moth</name>
    <name type="synonym">Eumeta japonica</name>
    <dbReference type="NCBI Taxonomy" id="151549"/>
    <lineage>
        <taxon>Eukaryota</taxon>
        <taxon>Metazoa</taxon>
        <taxon>Ecdysozoa</taxon>
        <taxon>Arthropoda</taxon>
        <taxon>Hexapoda</taxon>
        <taxon>Insecta</taxon>
        <taxon>Pterygota</taxon>
        <taxon>Neoptera</taxon>
        <taxon>Endopterygota</taxon>
        <taxon>Lepidoptera</taxon>
        <taxon>Glossata</taxon>
        <taxon>Ditrysia</taxon>
        <taxon>Tineoidea</taxon>
        <taxon>Psychidae</taxon>
        <taxon>Oiketicinae</taxon>
        <taxon>Eumeta</taxon>
    </lineage>
</organism>
<gene>
    <name evidence="1" type="ORF">EVAR_80699_1</name>
</gene>
<dbReference type="Proteomes" id="UP000299102">
    <property type="component" value="Unassembled WGS sequence"/>
</dbReference>
<sequence length="81" mass="8938">MSPTPTFGLAPPLRSAVVVHATAKFVGVMTNDWGSRSALDLLTSRTGSRRSVRVSNVRVDRVSQLCVTQERAIRTQLYNNH</sequence>
<evidence type="ECO:0000313" key="2">
    <source>
        <dbReference type="Proteomes" id="UP000299102"/>
    </source>
</evidence>
<evidence type="ECO:0000313" key="1">
    <source>
        <dbReference type="EMBL" id="GBP20880.1"/>
    </source>
</evidence>
<comment type="caution">
    <text evidence="1">The sequence shown here is derived from an EMBL/GenBank/DDBJ whole genome shotgun (WGS) entry which is preliminary data.</text>
</comment>
<dbReference type="EMBL" id="BGZK01000123">
    <property type="protein sequence ID" value="GBP20880.1"/>
    <property type="molecule type" value="Genomic_DNA"/>
</dbReference>
<protein>
    <submittedName>
        <fullName evidence="1">Uncharacterized protein</fullName>
    </submittedName>
</protein>
<accession>A0A4C1U3S5</accession>
<proteinExistence type="predicted"/>
<dbReference type="OrthoDB" id="7490399at2759"/>
<keyword evidence="2" id="KW-1185">Reference proteome</keyword>